<evidence type="ECO:0000256" key="4">
    <source>
        <dbReference type="ARBA" id="ARBA00022692"/>
    </source>
</evidence>
<evidence type="ECO:0000256" key="2">
    <source>
        <dbReference type="ARBA" id="ARBA00007977"/>
    </source>
</evidence>
<comment type="subcellular location">
    <subcellularLocation>
        <location evidence="1">Cell membrane</location>
        <topology evidence="1">Multi-pass membrane protein</topology>
    </subcellularLocation>
</comment>
<sequence length="324" mass="33061">MSTKFPGLAFAILVAALAALASFQFGFPIILAGLLLGLALSVFGQGEMFRPGLEFAGRYPLQVGIVLLGVQVTFAQVASLGWFAFAGLLAVMVAAMAAALLTSRAVGERWEAGLLAGGATAICGASAALALYGVIGKERVDQTRFAVTLVGVMICSAIAMAIYPALAHWAGLSDTQAGFLIGASVHDAGQAIGGGFAYSDAAGTQATVIKLSRVAMLAPMVALTAWIIGRSAKGAASGKRASVPWFVVAFFVVLAINSFVPIPADYAGTALDISKALLLLAVTATGLRSRLGLLWEAGWRTLAPVLAASLTAFAVAWAVMLGLA</sequence>
<dbReference type="AlphaFoldDB" id="A0A6I4U744"/>
<dbReference type="InterPro" id="IPR018383">
    <property type="entry name" value="UPF0324_pro"/>
</dbReference>
<feature type="transmembrane region" description="Helical" evidence="7">
    <location>
        <begin position="113"/>
        <end position="133"/>
    </location>
</feature>
<keyword evidence="3" id="KW-1003">Cell membrane</keyword>
<keyword evidence="4 7" id="KW-0812">Transmembrane</keyword>
<dbReference type="EMBL" id="WTYR01000001">
    <property type="protein sequence ID" value="MXP10272.1"/>
    <property type="molecule type" value="Genomic_DNA"/>
</dbReference>
<dbReference type="PANTHER" id="PTHR30106:SF2">
    <property type="entry name" value="UPF0324 INNER MEMBRANE PROTEIN YEIH"/>
    <property type="match status" value="1"/>
</dbReference>
<evidence type="ECO:0000256" key="6">
    <source>
        <dbReference type="ARBA" id="ARBA00023136"/>
    </source>
</evidence>
<dbReference type="RefSeq" id="WP_160616895.1">
    <property type="nucleotide sequence ID" value="NZ_WTYR01000001.1"/>
</dbReference>
<evidence type="ECO:0000313" key="8">
    <source>
        <dbReference type="EMBL" id="MXP10272.1"/>
    </source>
</evidence>
<protein>
    <submittedName>
        <fullName evidence="8">Putative sulfate exporter family transporter</fullName>
    </submittedName>
</protein>
<comment type="similarity">
    <text evidence="2">Belongs to the UPF0324 family.</text>
</comment>
<comment type="caution">
    <text evidence="8">The sequence shown here is derived from an EMBL/GenBank/DDBJ whole genome shotgun (WGS) entry which is preliminary data.</text>
</comment>
<organism evidence="8 9">
    <name type="scientific">Alteriqipengyuania halimionae</name>
    <dbReference type="NCBI Taxonomy" id="1926630"/>
    <lineage>
        <taxon>Bacteria</taxon>
        <taxon>Pseudomonadati</taxon>
        <taxon>Pseudomonadota</taxon>
        <taxon>Alphaproteobacteria</taxon>
        <taxon>Sphingomonadales</taxon>
        <taxon>Erythrobacteraceae</taxon>
        <taxon>Alteriqipengyuania</taxon>
    </lineage>
</organism>
<keyword evidence="5 7" id="KW-1133">Transmembrane helix</keyword>
<dbReference type="OrthoDB" id="5393513at2"/>
<evidence type="ECO:0000256" key="3">
    <source>
        <dbReference type="ARBA" id="ARBA00022475"/>
    </source>
</evidence>
<reference evidence="8 9" key="1">
    <citation type="submission" date="2019-12" db="EMBL/GenBank/DDBJ databases">
        <title>Genomic-based taxomic classification of the family Erythrobacteraceae.</title>
        <authorList>
            <person name="Xu L."/>
        </authorList>
    </citation>
    <scope>NUCLEOTIDE SEQUENCE [LARGE SCALE GENOMIC DNA]</scope>
    <source>
        <strain evidence="8 9">LMG 29519</strain>
    </source>
</reference>
<feature type="transmembrane region" description="Helical" evidence="7">
    <location>
        <begin position="211"/>
        <end position="229"/>
    </location>
</feature>
<name>A0A6I4U744_9SPHN</name>
<dbReference type="Proteomes" id="UP000429229">
    <property type="component" value="Unassembled WGS sequence"/>
</dbReference>
<dbReference type="PANTHER" id="PTHR30106">
    <property type="entry name" value="INNER MEMBRANE PROTEIN YEIH-RELATED"/>
    <property type="match status" value="1"/>
</dbReference>
<gene>
    <name evidence="8" type="ORF">GRI68_08770</name>
</gene>
<keyword evidence="9" id="KW-1185">Reference proteome</keyword>
<keyword evidence="6 7" id="KW-0472">Membrane</keyword>
<feature type="transmembrane region" description="Helical" evidence="7">
    <location>
        <begin position="28"/>
        <end position="44"/>
    </location>
</feature>
<evidence type="ECO:0000256" key="1">
    <source>
        <dbReference type="ARBA" id="ARBA00004651"/>
    </source>
</evidence>
<dbReference type="Pfam" id="PF03601">
    <property type="entry name" value="Cons_hypoth698"/>
    <property type="match status" value="1"/>
</dbReference>
<proteinExistence type="inferred from homology"/>
<dbReference type="GO" id="GO:0005886">
    <property type="term" value="C:plasma membrane"/>
    <property type="evidence" value="ECO:0007669"/>
    <property type="project" value="UniProtKB-SubCell"/>
</dbReference>
<feature type="transmembrane region" description="Helical" evidence="7">
    <location>
        <begin position="299"/>
        <end position="323"/>
    </location>
</feature>
<evidence type="ECO:0000256" key="7">
    <source>
        <dbReference type="SAM" id="Phobius"/>
    </source>
</evidence>
<feature type="transmembrane region" description="Helical" evidence="7">
    <location>
        <begin position="241"/>
        <end position="260"/>
    </location>
</feature>
<feature type="transmembrane region" description="Helical" evidence="7">
    <location>
        <begin position="145"/>
        <end position="166"/>
    </location>
</feature>
<evidence type="ECO:0000256" key="5">
    <source>
        <dbReference type="ARBA" id="ARBA00022989"/>
    </source>
</evidence>
<feature type="transmembrane region" description="Helical" evidence="7">
    <location>
        <begin position="56"/>
        <end position="74"/>
    </location>
</feature>
<accession>A0A6I4U744</accession>
<evidence type="ECO:0000313" key="9">
    <source>
        <dbReference type="Proteomes" id="UP000429229"/>
    </source>
</evidence>
<feature type="transmembrane region" description="Helical" evidence="7">
    <location>
        <begin position="80"/>
        <end position="101"/>
    </location>
</feature>